<proteinExistence type="predicted"/>
<dbReference type="EMBL" id="PDNU01000003">
    <property type="protein sequence ID" value="PHK96506.1"/>
    <property type="molecule type" value="Genomic_DNA"/>
</dbReference>
<keyword evidence="2" id="KW-0472">Membrane</keyword>
<accession>A0A2C7AH26</accession>
<dbReference type="Proteomes" id="UP000223527">
    <property type="component" value="Unassembled WGS sequence"/>
</dbReference>
<evidence type="ECO:0000313" key="4">
    <source>
        <dbReference type="Proteomes" id="UP000223527"/>
    </source>
</evidence>
<protein>
    <submittedName>
        <fullName evidence="3">Uncharacterized protein</fullName>
    </submittedName>
</protein>
<dbReference type="RefSeq" id="WP_099094236.1">
    <property type="nucleotide sequence ID" value="NZ_PDNU01000003.1"/>
</dbReference>
<dbReference type="AlphaFoldDB" id="A0A2C7AH26"/>
<comment type="caution">
    <text evidence="3">The sequence shown here is derived from an EMBL/GenBank/DDBJ whole genome shotgun (WGS) entry which is preliminary data.</text>
</comment>
<gene>
    <name evidence="3" type="ORF">CR162_04050</name>
</gene>
<feature type="region of interest" description="Disordered" evidence="1">
    <location>
        <begin position="1"/>
        <end position="55"/>
    </location>
</feature>
<evidence type="ECO:0000313" key="3">
    <source>
        <dbReference type="EMBL" id="PHK96506.1"/>
    </source>
</evidence>
<keyword evidence="4" id="KW-1185">Reference proteome</keyword>
<sequence length="84" mass="8811">MTGTTPRKPAPRRRPAKAPEPMAAKAPRRAKTAAPKAVARRKAAPRATPPAGGNPIWREVADYLAGVAMLGAAAWGLMAFLDVI</sequence>
<organism evidence="3 4">
    <name type="scientific">Teichococcus rhizosphaerae</name>
    <dbReference type="NCBI Taxonomy" id="1335062"/>
    <lineage>
        <taxon>Bacteria</taxon>
        <taxon>Pseudomonadati</taxon>
        <taxon>Pseudomonadota</taxon>
        <taxon>Alphaproteobacteria</taxon>
        <taxon>Acetobacterales</taxon>
        <taxon>Roseomonadaceae</taxon>
        <taxon>Roseomonas</taxon>
    </lineage>
</organism>
<evidence type="ECO:0000256" key="1">
    <source>
        <dbReference type="SAM" id="MobiDB-lite"/>
    </source>
</evidence>
<evidence type="ECO:0000256" key="2">
    <source>
        <dbReference type="SAM" id="Phobius"/>
    </source>
</evidence>
<name>A0A2C7AH26_9PROT</name>
<keyword evidence="2" id="KW-0812">Transmembrane</keyword>
<keyword evidence="2" id="KW-1133">Transmembrane helix</keyword>
<reference evidence="3 4" key="1">
    <citation type="submission" date="2017-10" db="EMBL/GenBank/DDBJ databases">
        <authorList>
            <person name="Banno H."/>
            <person name="Chua N.-H."/>
        </authorList>
    </citation>
    <scope>NUCLEOTIDE SEQUENCE [LARGE SCALE GENOMIC DNA]</scope>
    <source>
        <strain evidence="3 4">YW11</strain>
    </source>
</reference>
<feature type="transmembrane region" description="Helical" evidence="2">
    <location>
        <begin position="63"/>
        <end position="81"/>
    </location>
</feature>